<evidence type="ECO:0000313" key="2">
    <source>
        <dbReference type="EMBL" id="KAK8084312.1"/>
    </source>
</evidence>
<dbReference type="RefSeq" id="XP_066668821.1">
    <property type="nucleotide sequence ID" value="XM_066809898.1"/>
</dbReference>
<proteinExistence type="predicted"/>
<feature type="region of interest" description="Disordered" evidence="1">
    <location>
        <begin position="1"/>
        <end position="57"/>
    </location>
</feature>
<name>A0ABR1WLE4_9PEZI</name>
<dbReference type="GeneID" id="92042958"/>
<protein>
    <submittedName>
        <fullName evidence="2">Uncharacterized protein</fullName>
    </submittedName>
</protein>
<comment type="caution">
    <text evidence="2">The sequence shown here is derived from an EMBL/GenBank/DDBJ whole genome shotgun (WGS) entry which is preliminary data.</text>
</comment>
<dbReference type="Proteomes" id="UP001433268">
    <property type="component" value="Unassembled WGS sequence"/>
</dbReference>
<keyword evidence="3" id="KW-1185">Reference proteome</keyword>
<evidence type="ECO:0000256" key="1">
    <source>
        <dbReference type="SAM" id="MobiDB-lite"/>
    </source>
</evidence>
<dbReference type="EMBL" id="JAQQWN010000005">
    <property type="protein sequence ID" value="KAK8084312.1"/>
    <property type="molecule type" value="Genomic_DNA"/>
</dbReference>
<gene>
    <name evidence="2" type="ORF">PG997_005583</name>
</gene>
<organism evidence="2 3">
    <name type="scientific">Apiospora hydei</name>
    <dbReference type="NCBI Taxonomy" id="1337664"/>
    <lineage>
        <taxon>Eukaryota</taxon>
        <taxon>Fungi</taxon>
        <taxon>Dikarya</taxon>
        <taxon>Ascomycota</taxon>
        <taxon>Pezizomycotina</taxon>
        <taxon>Sordariomycetes</taxon>
        <taxon>Xylariomycetidae</taxon>
        <taxon>Amphisphaeriales</taxon>
        <taxon>Apiosporaceae</taxon>
        <taxon>Apiospora</taxon>
    </lineage>
</organism>
<accession>A0ABR1WLE4</accession>
<reference evidence="2 3" key="1">
    <citation type="submission" date="2023-01" db="EMBL/GenBank/DDBJ databases">
        <title>Analysis of 21 Apiospora genomes using comparative genomics revels a genus with tremendous synthesis potential of carbohydrate active enzymes and secondary metabolites.</title>
        <authorList>
            <person name="Sorensen T."/>
        </authorList>
    </citation>
    <scope>NUCLEOTIDE SEQUENCE [LARGE SCALE GENOMIC DNA]</scope>
    <source>
        <strain evidence="2 3">CBS 114990</strain>
    </source>
</reference>
<sequence>MEDKVGPANLLQDVGIKTPDMRCSGGGLGGDGDTSDQSDSSGQPTSRASAIPAGQQWRRAQRIIARRDLKRLLPAEIVT</sequence>
<evidence type="ECO:0000313" key="3">
    <source>
        <dbReference type="Proteomes" id="UP001433268"/>
    </source>
</evidence>